<dbReference type="EMBL" id="CP000580">
    <property type="protein sequence ID" value="ABN96638.1"/>
    <property type="molecule type" value="Genomic_DNA"/>
</dbReference>
<feature type="transmembrane region" description="Helical" evidence="1">
    <location>
        <begin position="148"/>
        <end position="171"/>
    </location>
</feature>
<dbReference type="AlphaFoldDB" id="A0A5Q5CBY2"/>
<feature type="transmembrane region" description="Helical" evidence="1">
    <location>
        <begin position="215"/>
        <end position="237"/>
    </location>
</feature>
<name>A0A5Q5CBY2_MYCSJ</name>
<sequence>MFHALFAHQPPTAMRRRCVIVDERGCGGAAVVKDVRANDIDRWFERTGRRQHRTVSLYGCLLTGKMFEYFRYRLRYALLVDGATFVVHVAEFLIILTSLGGLAAFTVMILRVGSLIVTGAWWGLLEVMRERLRGLSLTRDRDAVEREISSWLVLSLVVATGVAVAGAAVALSLLPSTDDPRGLLYALLVVLELALRMPVRVLHSGMYATRRIYRPLWTLFAPTAVQIVVIGAGVFFYPAAAVVVAIIVANALSIWITVHFALRLYRLNGVSPRPRAARSLRDRLPRFPVRQGAEAAVAGLGLRLDAIAVLAIAGIYGTSTRSFDLTAGFEAWRDIDAFQFFYLVLPLLRGAYEATAVFYFDFVRLRRIPALREYRVWFFHRLLLVTPVVTLYFWGLAVVLGLFVLPGIPFTFLLALLPLFIVRSFIGTYQVRLFAEGQFRALNLTIAFSAVLFALVWIDANPASDLVELTAAMITLLIVHINRQHLRDRIPPSPTQLPLGDWIRTLAAEPGPVRAGTITVPEWIPERQRAAAIELMRSTLTDRGSLAFCSATSLVFYVRSSFGPDWQPHLEVQTATGGAANRGQFWREPAPDGRAALDRIMTAQWLKGIAGVPQEPQSPECLAPEFLDSFPDGMVADLDTRAGAQAMRTLDEDLVPAILPAAMKSLDDDALVVSVAGRWLSPIFYENKVRMIFLLPPNPEPAQFQRWLRTLRAWRLGQWEREAAVHGA</sequence>
<feature type="transmembrane region" description="Helical" evidence="1">
    <location>
        <begin position="337"/>
        <end position="362"/>
    </location>
</feature>
<gene>
    <name evidence="2" type="ordered locus">Mjls_0828</name>
</gene>
<feature type="transmembrane region" description="Helical" evidence="1">
    <location>
        <begin position="76"/>
        <end position="96"/>
    </location>
</feature>
<protein>
    <submittedName>
        <fullName evidence="2">Uncharacterized protein</fullName>
    </submittedName>
</protein>
<feature type="transmembrane region" description="Helical" evidence="1">
    <location>
        <begin position="295"/>
        <end position="317"/>
    </location>
</feature>
<keyword evidence="1" id="KW-0472">Membrane</keyword>
<reference evidence="2" key="1">
    <citation type="submission" date="2007-02" db="EMBL/GenBank/DDBJ databases">
        <title>Complete sequence of Mycobacterium sp. JLS.</title>
        <authorList>
            <consortium name="US DOE Joint Genome Institute"/>
            <person name="Copeland A."/>
            <person name="Lucas S."/>
            <person name="Lapidus A."/>
            <person name="Barry K."/>
            <person name="Detter J.C."/>
            <person name="Glavina del Rio T."/>
            <person name="Hammon N."/>
            <person name="Israni S."/>
            <person name="Dalin E."/>
            <person name="Tice H."/>
            <person name="Pitluck S."/>
            <person name="Chain P."/>
            <person name="Malfatti S."/>
            <person name="Shin M."/>
            <person name="Vergez L."/>
            <person name="Schmutz J."/>
            <person name="Larimer F."/>
            <person name="Land M."/>
            <person name="Hauser L."/>
            <person name="Kyrpides N."/>
            <person name="Mikhailova N."/>
            <person name="Miller C.D."/>
            <person name="Anderson A.J."/>
            <person name="Sims R.C."/>
            <person name="Richardson P."/>
        </authorList>
    </citation>
    <scope>NUCLEOTIDE SEQUENCE [LARGE SCALE GENOMIC DNA]</scope>
    <source>
        <strain evidence="2">JLS</strain>
    </source>
</reference>
<feature type="transmembrane region" description="Helical" evidence="1">
    <location>
        <begin position="382"/>
        <end position="404"/>
    </location>
</feature>
<accession>A0A5Q5CBY2</accession>
<evidence type="ECO:0000313" key="2">
    <source>
        <dbReference type="EMBL" id="ABN96638.1"/>
    </source>
</evidence>
<feature type="transmembrane region" description="Helical" evidence="1">
    <location>
        <begin position="410"/>
        <end position="429"/>
    </location>
</feature>
<evidence type="ECO:0000256" key="1">
    <source>
        <dbReference type="SAM" id="Phobius"/>
    </source>
</evidence>
<feature type="transmembrane region" description="Helical" evidence="1">
    <location>
        <begin position="102"/>
        <end position="127"/>
    </location>
</feature>
<dbReference type="KEGG" id="mjl:Mjls_0828"/>
<feature type="transmembrane region" description="Helical" evidence="1">
    <location>
        <begin position="441"/>
        <end position="460"/>
    </location>
</feature>
<feature type="transmembrane region" description="Helical" evidence="1">
    <location>
        <begin position="183"/>
        <end position="203"/>
    </location>
</feature>
<proteinExistence type="predicted"/>
<keyword evidence="1" id="KW-0812">Transmembrane</keyword>
<keyword evidence="1" id="KW-1133">Transmembrane helix</keyword>
<feature type="transmembrane region" description="Helical" evidence="1">
    <location>
        <begin position="243"/>
        <end position="265"/>
    </location>
</feature>
<organism evidence="2">
    <name type="scientific">Mycobacterium sp. (strain JLS)</name>
    <dbReference type="NCBI Taxonomy" id="164757"/>
    <lineage>
        <taxon>Bacteria</taxon>
        <taxon>Bacillati</taxon>
        <taxon>Actinomycetota</taxon>
        <taxon>Actinomycetes</taxon>
        <taxon>Mycobacteriales</taxon>
        <taxon>Mycobacteriaceae</taxon>
        <taxon>Mycobacterium</taxon>
    </lineage>
</organism>